<comment type="caution">
    <text evidence="1">The sequence shown here is derived from an EMBL/GenBank/DDBJ whole genome shotgun (WGS) entry which is preliminary data.</text>
</comment>
<reference evidence="1" key="1">
    <citation type="submission" date="2020-12" db="EMBL/GenBank/DDBJ databases">
        <authorList>
            <person name="Chopjitt P."/>
        </authorList>
    </citation>
    <scope>NUCLEOTIDE SEQUENCE</scope>
    <source>
        <strain evidence="1">AP1</strain>
    </source>
</reference>
<accession>A0A8I1KYV2</accession>
<evidence type="ECO:0000313" key="1">
    <source>
        <dbReference type="EMBL" id="MBK1443278.1"/>
    </source>
</evidence>
<dbReference type="Proteomes" id="UP000660083">
    <property type="component" value="Unassembled WGS sequence"/>
</dbReference>
<proteinExistence type="predicted"/>
<dbReference type="EMBL" id="JAEFCT010000001">
    <property type="protein sequence ID" value="MBK1443278.1"/>
    <property type="molecule type" value="Genomic_DNA"/>
</dbReference>
<organism evidence="1 2">
    <name type="scientific">Acinetobacter pittii</name>
    <name type="common">Acinetobacter genomosp. 3</name>
    <dbReference type="NCBI Taxonomy" id="48296"/>
    <lineage>
        <taxon>Bacteria</taxon>
        <taxon>Pseudomonadati</taxon>
        <taxon>Pseudomonadota</taxon>
        <taxon>Gammaproteobacteria</taxon>
        <taxon>Moraxellales</taxon>
        <taxon>Moraxellaceae</taxon>
        <taxon>Acinetobacter</taxon>
        <taxon>Acinetobacter calcoaceticus/baumannii complex</taxon>
    </lineage>
</organism>
<dbReference type="RefSeq" id="WP_019767323.1">
    <property type="nucleotide sequence ID" value="NZ_BKCQ01000027.1"/>
</dbReference>
<dbReference type="AlphaFoldDB" id="A0A8I1KYV2"/>
<protein>
    <submittedName>
        <fullName evidence="1">Uncharacterized protein</fullName>
    </submittedName>
</protein>
<gene>
    <name evidence="1" type="ORF">JDA50_02295</name>
</gene>
<evidence type="ECO:0000313" key="2">
    <source>
        <dbReference type="Proteomes" id="UP000660083"/>
    </source>
</evidence>
<sequence>MSQIDFSKFKDFMEVDNIDTVKSKVDAGWQLLGVSSGTYDIDNEKRAYFLYSLGHTEKQPLSNVKFRFGSES</sequence>
<name>A0A8I1KYV2_ACIPI</name>